<dbReference type="CDD" id="cd01038">
    <property type="entry name" value="Endonuclease_DUF559"/>
    <property type="match status" value="1"/>
</dbReference>
<dbReference type="Pfam" id="PF04480">
    <property type="entry name" value="DUF559"/>
    <property type="match status" value="1"/>
</dbReference>
<reference evidence="2 3" key="1">
    <citation type="journal article" date="2016" name="Environ. Microbiol.">
        <title>Genomic resolution of a cold subsurface aquifer community provides metabolic insights for novel microbes adapted to high CO concentrations.</title>
        <authorList>
            <person name="Probst A.J."/>
            <person name="Castelle C.J."/>
            <person name="Singh A."/>
            <person name="Brown C.T."/>
            <person name="Anantharaman K."/>
            <person name="Sharon I."/>
            <person name="Hug L.A."/>
            <person name="Burstein D."/>
            <person name="Emerson J.B."/>
            <person name="Thomas B.C."/>
            <person name="Banfield J.F."/>
        </authorList>
    </citation>
    <scope>NUCLEOTIDE SEQUENCE [LARGE SCALE GENOMIC DNA]</scope>
    <source>
        <strain evidence="2">CG2_30_54_11</strain>
    </source>
</reference>
<dbReference type="EMBL" id="MNZT01000091">
    <property type="protein sequence ID" value="OIP96230.1"/>
    <property type="molecule type" value="Genomic_DNA"/>
</dbReference>
<comment type="caution">
    <text evidence="2">The sequence shown here is derived from an EMBL/GenBank/DDBJ whole genome shotgun (WGS) entry which is preliminary data.</text>
</comment>
<sequence length="134" mass="15672">MPPGSLSSSGRFRQNPKLLGRARGMAREMTPAEKRLWFEVLSGKKTGYKFIKQYVVHNYILDFYCSALLLAVEVDGHSHDDRQEYDAKRDQYLSACGIKTIRYRNDEVLLHINGVWEDLRRRMRERKDTPLPPT</sequence>
<name>A0A1J5IVD3_9BACT</name>
<dbReference type="PANTHER" id="PTHR38590">
    <property type="entry name" value="BLL0828 PROTEIN"/>
    <property type="match status" value="1"/>
</dbReference>
<evidence type="ECO:0000259" key="1">
    <source>
        <dbReference type="Pfam" id="PF04480"/>
    </source>
</evidence>
<dbReference type="InterPro" id="IPR047216">
    <property type="entry name" value="Endonuclease_DUF559_bact"/>
</dbReference>
<dbReference type="Proteomes" id="UP000183245">
    <property type="component" value="Unassembled WGS sequence"/>
</dbReference>
<dbReference type="InterPro" id="IPR011335">
    <property type="entry name" value="Restrct_endonuc-II-like"/>
</dbReference>
<evidence type="ECO:0000313" key="2">
    <source>
        <dbReference type="EMBL" id="OIP96230.1"/>
    </source>
</evidence>
<dbReference type="InterPro" id="IPR007569">
    <property type="entry name" value="DUF559"/>
</dbReference>
<dbReference type="AlphaFoldDB" id="A0A1J5IVD3"/>
<dbReference type="SUPFAM" id="SSF52980">
    <property type="entry name" value="Restriction endonuclease-like"/>
    <property type="match status" value="1"/>
</dbReference>
<organism evidence="2 3">
    <name type="scientific">Candidatus Wirthbacteria bacterium CG2_30_54_11</name>
    <dbReference type="NCBI Taxonomy" id="1817892"/>
    <lineage>
        <taxon>Bacteria</taxon>
        <taxon>Candidatus Wirthbacteria</taxon>
    </lineage>
</organism>
<gene>
    <name evidence="2" type="ORF">AUK40_05200</name>
</gene>
<dbReference type="PANTHER" id="PTHR38590:SF1">
    <property type="entry name" value="BLL0828 PROTEIN"/>
    <property type="match status" value="1"/>
</dbReference>
<feature type="domain" description="DUF559" evidence="1">
    <location>
        <begin position="20"/>
        <end position="122"/>
    </location>
</feature>
<evidence type="ECO:0000313" key="3">
    <source>
        <dbReference type="Proteomes" id="UP000183245"/>
    </source>
</evidence>
<dbReference type="STRING" id="1817892.AUK40_05200"/>
<accession>A0A1J5IVD3</accession>
<dbReference type="Gene3D" id="3.40.960.10">
    <property type="entry name" value="VSR Endonuclease"/>
    <property type="match status" value="1"/>
</dbReference>
<protein>
    <recommendedName>
        <fullName evidence="1">DUF559 domain-containing protein</fullName>
    </recommendedName>
</protein>
<proteinExistence type="predicted"/>